<dbReference type="SUPFAM" id="SSF54928">
    <property type="entry name" value="RNA-binding domain, RBD"/>
    <property type="match status" value="1"/>
</dbReference>
<dbReference type="Gene3D" id="3.30.70.330">
    <property type="match status" value="1"/>
</dbReference>
<organism evidence="4">
    <name type="scientific">Soboliphyme baturini</name>
    <dbReference type="NCBI Taxonomy" id="241478"/>
    <lineage>
        <taxon>Eukaryota</taxon>
        <taxon>Metazoa</taxon>
        <taxon>Ecdysozoa</taxon>
        <taxon>Nematoda</taxon>
        <taxon>Enoplea</taxon>
        <taxon>Dorylaimia</taxon>
        <taxon>Dioctophymatida</taxon>
        <taxon>Dioctophymatoidea</taxon>
        <taxon>Soboliphymatidae</taxon>
        <taxon>Soboliphyme</taxon>
    </lineage>
</organism>
<dbReference type="InterPro" id="IPR035979">
    <property type="entry name" value="RBD_domain_sf"/>
</dbReference>
<dbReference type="Proteomes" id="UP000270296">
    <property type="component" value="Unassembled WGS sequence"/>
</dbReference>
<dbReference type="Pfam" id="PF00076">
    <property type="entry name" value="RRM_1"/>
    <property type="match status" value="1"/>
</dbReference>
<reference evidence="2 3" key="2">
    <citation type="submission" date="2018-11" db="EMBL/GenBank/DDBJ databases">
        <authorList>
            <consortium name="Pathogen Informatics"/>
        </authorList>
    </citation>
    <scope>NUCLEOTIDE SEQUENCE [LARGE SCALE GENOMIC DNA]</scope>
</reference>
<evidence type="ECO:0000259" key="1">
    <source>
        <dbReference type="Pfam" id="PF00076"/>
    </source>
</evidence>
<name>A0A183IWZ3_9BILA</name>
<dbReference type="AlphaFoldDB" id="A0A183IWZ3"/>
<reference evidence="4" key="1">
    <citation type="submission" date="2016-06" db="UniProtKB">
        <authorList>
            <consortium name="WormBaseParasite"/>
        </authorList>
    </citation>
    <scope>IDENTIFICATION</scope>
</reference>
<feature type="domain" description="RRM" evidence="1">
    <location>
        <begin position="361"/>
        <end position="388"/>
    </location>
</feature>
<sequence>MAVAAVTNTSPALLILSHLNFILEMFGESGKGGNCLVTDPSELNCRFDHVCHWLNGTSGLEDDGQWSLATAISLNPADIPHTSYVKTNQKCSREPERKVDQHLKHTINQPSMITFSYWRSSVLALLKVCTRQPSGFSNPIHCKWDSSVYEIKDNRWQSAKLLIPASYTSFEVRSIILLFDKPAENYGNTDHRNSPTLPPKDQDSFKSHVLLDNTGPIQTFELMLNTFKCPQIACAFDKDMCLFYGRRNAFKQSRSRVGYSVFGIESDFSGTGGFAYASSSIADRNTFMLFSQPFFTEAEGVITFQYYLPNTTGTLTFCDQDICKLIARNSQTTASRNLFRWKNGKTQIKHFEMVLHHVGELEGQPKGYCFVSYASMSSAENALQKLSGAPPAKLVPVPSGLNLRPKTLPKNEEVRRNKIAAIEAKLAEMNTPDFESGPCRARFFLCKPAREERSFCHANTKLMVPPNPYEKYLNVRKEKPHGTGRRKVV</sequence>
<keyword evidence="3" id="KW-1185">Reference proteome</keyword>
<protein>
    <submittedName>
        <fullName evidence="4">RRM domain-containing protein</fullName>
    </submittedName>
</protein>
<dbReference type="EMBL" id="UZAM01011296">
    <property type="protein sequence ID" value="VDP15478.1"/>
    <property type="molecule type" value="Genomic_DNA"/>
</dbReference>
<evidence type="ECO:0000313" key="2">
    <source>
        <dbReference type="EMBL" id="VDP15478.1"/>
    </source>
</evidence>
<dbReference type="OrthoDB" id="5914193at2759"/>
<evidence type="ECO:0000313" key="3">
    <source>
        <dbReference type="Proteomes" id="UP000270296"/>
    </source>
</evidence>
<dbReference type="GO" id="GO:0003723">
    <property type="term" value="F:RNA binding"/>
    <property type="evidence" value="ECO:0007669"/>
    <property type="project" value="InterPro"/>
</dbReference>
<proteinExistence type="predicted"/>
<accession>A0A183IWZ3</accession>
<gene>
    <name evidence="2" type="ORF">SBAD_LOCUS8140</name>
</gene>
<evidence type="ECO:0000313" key="4">
    <source>
        <dbReference type="WBParaSite" id="SBAD_0000844101-mRNA-1"/>
    </source>
</evidence>
<dbReference type="WBParaSite" id="SBAD_0000844101-mRNA-1">
    <property type="protein sequence ID" value="SBAD_0000844101-mRNA-1"/>
    <property type="gene ID" value="SBAD_0000844101"/>
</dbReference>
<dbReference type="InterPro" id="IPR012677">
    <property type="entry name" value="Nucleotide-bd_a/b_plait_sf"/>
</dbReference>
<dbReference type="InterPro" id="IPR000504">
    <property type="entry name" value="RRM_dom"/>
</dbReference>